<accession>A0ABP9P4Y5</accession>
<dbReference type="Pfam" id="PF01553">
    <property type="entry name" value="Acyltransferase"/>
    <property type="match status" value="1"/>
</dbReference>
<feature type="domain" description="Phospholipid/glycerol acyltransferase" evidence="3">
    <location>
        <begin position="35"/>
        <end position="150"/>
    </location>
</feature>
<reference evidence="5" key="1">
    <citation type="journal article" date="2019" name="Int. J. Syst. Evol. Microbiol.">
        <title>The Global Catalogue of Microorganisms (GCM) 10K type strain sequencing project: providing services to taxonomists for standard genome sequencing and annotation.</title>
        <authorList>
            <consortium name="The Broad Institute Genomics Platform"/>
            <consortium name="The Broad Institute Genome Sequencing Center for Infectious Disease"/>
            <person name="Wu L."/>
            <person name="Ma J."/>
        </authorList>
    </citation>
    <scope>NUCLEOTIDE SEQUENCE [LARGE SCALE GENOMIC DNA]</scope>
    <source>
        <strain evidence="5">JCM 18302</strain>
    </source>
</reference>
<organism evidence="4 5">
    <name type="scientific">Pseudonocardia adelaidensis</name>
    <dbReference type="NCBI Taxonomy" id="648754"/>
    <lineage>
        <taxon>Bacteria</taxon>
        <taxon>Bacillati</taxon>
        <taxon>Actinomycetota</taxon>
        <taxon>Actinomycetes</taxon>
        <taxon>Pseudonocardiales</taxon>
        <taxon>Pseudonocardiaceae</taxon>
        <taxon>Pseudonocardia</taxon>
    </lineage>
</organism>
<keyword evidence="1" id="KW-0808">Transferase</keyword>
<dbReference type="EMBL" id="BAABJO010000042">
    <property type="protein sequence ID" value="GAA5139002.1"/>
    <property type="molecule type" value="Genomic_DNA"/>
</dbReference>
<evidence type="ECO:0000259" key="3">
    <source>
        <dbReference type="SMART" id="SM00563"/>
    </source>
</evidence>
<keyword evidence="5" id="KW-1185">Reference proteome</keyword>
<dbReference type="PANTHER" id="PTHR10434:SF11">
    <property type="entry name" value="1-ACYL-SN-GLYCEROL-3-PHOSPHATE ACYLTRANSFERASE"/>
    <property type="match status" value="1"/>
</dbReference>
<gene>
    <name evidence="4" type="ORF">GCM10023320_74390</name>
</gene>
<proteinExistence type="predicted"/>
<dbReference type="SUPFAM" id="SSF69593">
    <property type="entry name" value="Glycerol-3-phosphate (1)-acyltransferase"/>
    <property type="match status" value="1"/>
</dbReference>
<evidence type="ECO:0000256" key="1">
    <source>
        <dbReference type="ARBA" id="ARBA00022679"/>
    </source>
</evidence>
<comment type="caution">
    <text evidence="4">The sequence shown here is derived from an EMBL/GenBank/DDBJ whole genome shotgun (WGS) entry which is preliminary data.</text>
</comment>
<dbReference type="RefSeq" id="WP_345611894.1">
    <property type="nucleotide sequence ID" value="NZ_BAABJO010000042.1"/>
</dbReference>
<dbReference type="Proteomes" id="UP001500804">
    <property type="component" value="Unassembled WGS sequence"/>
</dbReference>
<keyword evidence="2" id="KW-0012">Acyltransferase</keyword>
<evidence type="ECO:0000313" key="4">
    <source>
        <dbReference type="EMBL" id="GAA5139002.1"/>
    </source>
</evidence>
<dbReference type="PANTHER" id="PTHR10434">
    <property type="entry name" value="1-ACYL-SN-GLYCEROL-3-PHOSPHATE ACYLTRANSFERASE"/>
    <property type="match status" value="1"/>
</dbReference>
<name>A0ABP9P4Y5_9PSEU</name>
<evidence type="ECO:0000313" key="5">
    <source>
        <dbReference type="Proteomes" id="UP001500804"/>
    </source>
</evidence>
<evidence type="ECO:0000256" key="2">
    <source>
        <dbReference type="ARBA" id="ARBA00023315"/>
    </source>
</evidence>
<protein>
    <recommendedName>
        <fullName evidence="3">Phospholipid/glycerol acyltransferase domain-containing protein</fullName>
    </recommendedName>
</protein>
<dbReference type="SMART" id="SM00563">
    <property type="entry name" value="PlsC"/>
    <property type="match status" value="1"/>
</dbReference>
<sequence>MRARAAAAARRGLWRLVLALTGGLTVVGSLPRGGCVVVANHSSHADTAALLAAVDSAHAPRVAAAADYWFGRGWRSAVCRVLAAAFPVRRTGGGSADIACAAALLRAGRAVIVFPEGTRGGAGPARFHSGAFRLAASARVPVVPVGIVGTGDLLPKHGRLRRTRVTVRIGGPLTPHPDAARAAVTHLATADSRTNSGAHTPTAVHVRPPRFVCERPIVTPGATMVA</sequence>
<dbReference type="InterPro" id="IPR002123">
    <property type="entry name" value="Plipid/glycerol_acylTrfase"/>
</dbReference>